<dbReference type="GeneID" id="37039921"/>
<dbReference type="RefSeq" id="XP_025376285.1">
    <property type="nucleotide sequence ID" value="XM_025518005.1"/>
</dbReference>
<reference evidence="2 3" key="1">
    <citation type="journal article" date="2018" name="Mol. Biol. Evol.">
        <title>Broad Genomic Sampling Reveals a Smut Pathogenic Ancestry of the Fungal Clade Ustilaginomycotina.</title>
        <authorList>
            <person name="Kijpornyongpan T."/>
            <person name="Mondo S.J."/>
            <person name="Barry K."/>
            <person name="Sandor L."/>
            <person name="Lee J."/>
            <person name="Lipzen A."/>
            <person name="Pangilinan J."/>
            <person name="LaButti K."/>
            <person name="Hainaut M."/>
            <person name="Henrissat B."/>
            <person name="Grigoriev I.V."/>
            <person name="Spatafora J.W."/>
            <person name="Aime M.C."/>
        </authorList>
    </citation>
    <scope>NUCLEOTIDE SEQUENCE [LARGE SCALE GENOMIC DNA]</scope>
    <source>
        <strain evidence="2 3">MCA 4198</strain>
    </source>
</reference>
<dbReference type="Proteomes" id="UP000245768">
    <property type="component" value="Unassembled WGS sequence"/>
</dbReference>
<feature type="compositionally biased region" description="Basic and acidic residues" evidence="1">
    <location>
        <begin position="191"/>
        <end position="211"/>
    </location>
</feature>
<evidence type="ECO:0000313" key="3">
    <source>
        <dbReference type="Proteomes" id="UP000245768"/>
    </source>
</evidence>
<feature type="region of interest" description="Disordered" evidence="1">
    <location>
        <begin position="167"/>
        <end position="211"/>
    </location>
</feature>
<organism evidence="2 3">
    <name type="scientific">Acaromyces ingoldii</name>
    <dbReference type="NCBI Taxonomy" id="215250"/>
    <lineage>
        <taxon>Eukaryota</taxon>
        <taxon>Fungi</taxon>
        <taxon>Dikarya</taxon>
        <taxon>Basidiomycota</taxon>
        <taxon>Ustilaginomycotina</taxon>
        <taxon>Exobasidiomycetes</taxon>
        <taxon>Exobasidiales</taxon>
        <taxon>Cryptobasidiaceae</taxon>
        <taxon>Acaromyces</taxon>
    </lineage>
</organism>
<protein>
    <submittedName>
        <fullName evidence="2">Uncharacterized protein</fullName>
    </submittedName>
</protein>
<feature type="region of interest" description="Disordered" evidence="1">
    <location>
        <begin position="1"/>
        <end position="23"/>
    </location>
</feature>
<feature type="compositionally biased region" description="Low complexity" evidence="1">
    <location>
        <begin position="173"/>
        <end position="188"/>
    </location>
</feature>
<accession>A0A316YI33</accession>
<evidence type="ECO:0000313" key="2">
    <source>
        <dbReference type="EMBL" id="PWN89087.1"/>
    </source>
</evidence>
<sequence length="274" mass="30186">MDGWMGSGGLLQDPGPPACAPDGGPARRATLLLDKSPLSATTACIALASTSFHLIFSLPLSISLNLFKGVQMDPIVAIDVVKPEFPSEQAANDVPEGHESCNDSDDEVVFTFMKESRAFKAKTKLTTTEEQGKKRRETKKKTTRSGRTVRAVNRFCPDNLRRRANVDKERCSTDSTSSAAFSVTSSQTPHEATRLNAEHEATREERVSGDHDNDEDIVVRVRGVHRSFKRASSQEITKTIHVLRRGHEELLKQAKVVELSAQRLEAMLATSQDE</sequence>
<feature type="compositionally biased region" description="Basic residues" evidence="1">
    <location>
        <begin position="133"/>
        <end position="144"/>
    </location>
</feature>
<dbReference type="InParanoid" id="A0A316YI33"/>
<name>A0A316YI33_9BASI</name>
<dbReference type="EMBL" id="KZ819637">
    <property type="protein sequence ID" value="PWN89087.1"/>
    <property type="molecule type" value="Genomic_DNA"/>
</dbReference>
<proteinExistence type="predicted"/>
<dbReference type="AlphaFoldDB" id="A0A316YI33"/>
<feature type="region of interest" description="Disordered" evidence="1">
    <location>
        <begin position="124"/>
        <end position="147"/>
    </location>
</feature>
<evidence type="ECO:0000256" key="1">
    <source>
        <dbReference type="SAM" id="MobiDB-lite"/>
    </source>
</evidence>
<gene>
    <name evidence="2" type="ORF">FA10DRAFT_135666</name>
</gene>
<keyword evidence="3" id="KW-1185">Reference proteome</keyword>